<sequence precursor="true">MKHRTIAAAITVVPLALSLGAWTMPSQLSSSSSSLSSSSEDTTPVVDAAANLPQTFDLQSHRGGRGEWTEESARAFEESIALGATTLEFDIVLSEDNVPVVWHDPSIQADKCSDTAPATADDPEFPYVGNLVHELSWAQLQTLNCDKVLPGYPDAEAVEGNKLIQLSEVFDIAEGTDVHFNIETKIEGENRADSATPEEFVDAIVPVVQEYGVEKRTMIQSFDWRTLPLVREQEPEIPLAILWDDSTWKSGSMWTGEVDYDAVNGDIFAAVDQLDIEVLSPGYAQPYGASAGDADYNPVATPEFVATAHERGLTVAPWTINDAATMHEQIEAGVDGIITDYPSTLAAVLDEMGIEY</sequence>
<feature type="chain" id="PRO_5039146077" evidence="1">
    <location>
        <begin position="24"/>
        <end position="356"/>
    </location>
</feature>
<evidence type="ECO:0000313" key="4">
    <source>
        <dbReference type="Proteomes" id="UP000424462"/>
    </source>
</evidence>
<keyword evidence="1" id="KW-0732">Signal</keyword>
<accession>A0A6B8W4H8</accession>
<organism evidence="3 4">
    <name type="scientific">Corynebacterium occultum</name>
    <dbReference type="NCBI Taxonomy" id="2675219"/>
    <lineage>
        <taxon>Bacteria</taxon>
        <taxon>Bacillati</taxon>
        <taxon>Actinomycetota</taxon>
        <taxon>Actinomycetes</taxon>
        <taxon>Mycobacteriales</taxon>
        <taxon>Corynebacteriaceae</taxon>
        <taxon>Corynebacterium</taxon>
    </lineage>
</organism>
<dbReference type="Gene3D" id="3.20.20.190">
    <property type="entry name" value="Phosphatidylinositol (PI) phosphodiesterase"/>
    <property type="match status" value="1"/>
</dbReference>
<dbReference type="GO" id="GO:0008081">
    <property type="term" value="F:phosphoric diester hydrolase activity"/>
    <property type="evidence" value="ECO:0007669"/>
    <property type="project" value="InterPro"/>
</dbReference>
<name>A0A6B8W4H8_9CORY</name>
<reference evidence="3 4" key="1">
    <citation type="submission" date="2019-11" db="EMBL/GenBank/DDBJ databases">
        <title>Complete genome sequence of Corynebacterium kalinowskii 1959, a novel Corynebacterium species isolated from soil of a small paddock in Vilsendorf, Germany.</title>
        <authorList>
            <person name="Schaffert L."/>
            <person name="Ruwe M."/>
            <person name="Milse J."/>
            <person name="Hanuschka K."/>
            <person name="Ortseifen V."/>
            <person name="Droste J."/>
            <person name="Brandt D."/>
            <person name="Schlueter L."/>
            <person name="Kutter Y."/>
            <person name="Vinke S."/>
            <person name="Viehoefer P."/>
            <person name="Jacob L."/>
            <person name="Luebke N.-C."/>
            <person name="Schulte-Berndt E."/>
            <person name="Hain C."/>
            <person name="Linder M."/>
            <person name="Schmidt P."/>
            <person name="Wollenschlaeger L."/>
            <person name="Luttermann T."/>
            <person name="Thieme E."/>
            <person name="Hassa J."/>
            <person name="Haak M."/>
            <person name="Wittchen M."/>
            <person name="Mentz A."/>
            <person name="Persicke M."/>
            <person name="Busche T."/>
            <person name="Ruckert C."/>
        </authorList>
    </citation>
    <scope>NUCLEOTIDE SEQUENCE [LARGE SCALE GENOMIC DNA]</scope>
    <source>
        <strain evidence="3 4">2039</strain>
    </source>
</reference>
<dbReference type="InterPro" id="IPR030395">
    <property type="entry name" value="GP_PDE_dom"/>
</dbReference>
<keyword evidence="4" id="KW-1185">Reference proteome</keyword>
<evidence type="ECO:0000313" key="3">
    <source>
        <dbReference type="EMBL" id="QGU08454.1"/>
    </source>
</evidence>
<dbReference type="SUPFAM" id="SSF51695">
    <property type="entry name" value="PLC-like phosphodiesterases"/>
    <property type="match status" value="1"/>
</dbReference>
<dbReference type="AlphaFoldDB" id="A0A6B8W4H8"/>
<dbReference type="RefSeq" id="WP_156232010.1">
    <property type="nucleotide sequence ID" value="NZ_CP046455.1"/>
</dbReference>
<dbReference type="GO" id="GO:0006629">
    <property type="term" value="P:lipid metabolic process"/>
    <property type="evidence" value="ECO:0007669"/>
    <property type="project" value="InterPro"/>
</dbReference>
<dbReference type="PANTHER" id="PTHR46211:SF14">
    <property type="entry name" value="GLYCEROPHOSPHODIESTER PHOSPHODIESTERASE"/>
    <property type="match status" value="1"/>
</dbReference>
<dbReference type="PANTHER" id="PTHR46211">
    <property type="entry name" value="GLYCEROPHOSPHORYL DIESTER PHOSPHODIESTERASE"/>
    <property type="match status" value="1"/>
</dbReference>
<feature type="domain" description="GP-PDE" evidence="2">
    <location>
        <begin position="56"/>
        <end position="349"/>
    </location>
</feature>
<dbReference type="EMBL" id="CP046455">
    <property type="protein sequence ID" value="QGU08454.1"/>
    <property type="molecule type" value="Genomic_DNA"/>
</dbReference>
<dbReference type="Pfam" id="PF03009">
    <property type="entry name" value="GDPD"/>
    <property type="match status" value="1"/>
</dbReference>
<evidence type="ECO:0000256" key="1">
    <source>
        <dbReference type="SAM" id="SignalP"/>
    </source>
</evidence>
<dbReference type="KEGG" id="cok:COCCU_12770"/>
<gene>
    <name evidence="3" type="ORF">COCCU_12770</name>
</gene>
<dbReference type="PROSITE" id="PS51704">
    <property type="entry name" value="GP_PDE"/>
    <property type="match status" value="1"/>
</dbReference>
<protein>
    <submittedName>
        <fullName evidence="3">Cytoplasmic glycerophosphodiester phosphodiesterase</fullName>
    </submittedName>
</protein>
<dbReference type="InterPro" id="IPR017946">
    <property type="entry name" value="PLC-like_Pdiesterase_TIM-brl"/>
</dbReference>
<feature type="signal peptide" evidence="1">
    <location>
        <begin position="1"/>
        <end position="23"/>
    </location>
</feature>
<proteinExistence type="predicted"/>
<dbReference type="Proteomes" id="UP000424462">
    <property type="component" value="Chromosome"/>
</dbReference>
<evidence type="ECO:0000259" key="2">
    <source>
        <dbReference type="PROSITE" id="PS51704"/>
    </source>
</evidence>